<dbReference type="Gramene" id="TVU05924">
    <property type="protein sequence ID" value="TVU05924"/>
    <property type="gene ID" value="EJB05_49110"/>
</dbReference>
<dbReference type="AlphaFoldDB" id="A0A5J9T3R8"/>
<organism evidence="1 2">
    <name type="scientific">Eragrostis curvula</name>
    <name type="common">weeping love grass</name>
    <dbReference type="NCBI Taxonomy" id="38414"/>
    <lineage>
        <taxon>Eukaryota</taxon>
        <taxon>Viridiplantae</taxon>
        <taxon>Streptophyta</taxon>
        <taxon>Embryophyta</taxon>
        <taxon>Tracheophyta</taxon>
        <taxon>Spermatophyta</taxon>
        <taxon>Magnoliopsida</taxon>
        <taxon>Liliopsida</taxon>
        <taxon>Poales</taxon>
        <taxon>Poaceae</taxon>
        <taxon>PACMAD clade</taxon>
        <taxon>Chloridoideae</taxon>
        <taxon>Eragrostideae</taxon>
        <taxon>Eragrostidinae</taxon>
        <taxon>Eragrostis</taxon>
    </lineage>
</organism>
<dbReference type="Proteomes" id="UP000324897">
    <property type="component" value="Unassembled WGS sequence"/>
</dbReference>
<evidence type="ECO:0000313" key="2">
    <source>
        <dbReference type="Proteomes" id="UP000324897"/>
    </source>
</evidence>
<evidence type="ECO:0000313" key="1">
    <source>
        <dbReference type="EMBL" id="TVU05924.1"/>
    </source>
</evidence>
<keyword evidence="2" id="KW-1185">Reference proteome</keyword>
<proteinExistence type="predicted"/>
<sequence>MSTVGNGAAGVSGTGHASGFMTIGVWKPQKVTWKGVQQQPTQNPKTRMIGCLTNSRTGLTEVAVEEMDQG</sequence>
<name>A0A5J9T3R8_9POAL</name>
<accession>A0A5J9T3R8</accession>
<protein>
    <submittedName>
        <fullName evidence="1">Uncharacterized protein</fullName>
    </submittedName>
</protein>
<gene>
    <name evidence="1" type="ORF">EJB05_49110</name>
</gene>
<reference evidence="1 2" key="1">
    <citation type="journal article" date="2019" name="Sci. Rep.">
        <title>A high-quality genome of Eragrostis curvula grass provides insights into Poaceae evolution and supports new strategies to enhance forage quality.</title>
        <authorList>
            <person name="Carballo J."/>
            <person name="Santos B.A.C.M."/>
            <person name="Zappacosta D."/>
            <person name="Garbus I."/>
            <person name="Selva J.P."/>
            <person name="Gallo C.A."/>
            <person name="Diaz A."/>
            <person name="Albertini E."/>
            <person name="Caccamo M."/>
            <person name="Echenique V."/>
        </authorList>
    </citation>
    <scope>NUCLEOTIDE SEQUENCE [LARGE SCALE GENOMIC DNA]</scope>
    <source>
        <strain evidence="2">cv. Victoria</strain>
        <tissue evidence="1">Leaf</tissue>
    </source>
</reference>
<feature type="non-terminal residue" evidence="1">
    <location>
        <position position="1"/>
    </location>
</feature>
<comment type="caution">
    <text evidence="1">The sequence shown here is derived from an EMBL/GenBank/DDBJ whole genome shotgun (WGS) entry which is preliminary data.</text>
</comment>
<dbReference type="EMBL" id="RWGY01000051">
    <property type="protein sequence ID" value="TVU05924.1"/>
    <property type="molecule type" value="Genomic_DNA"/>
</dbReference>